<proteinExistence type="predicted"/>
<evidence type="ECO:0000256" key="5">
    <source>
        <dbReference type="ARBA" id="ARBA00023136"/>
    </source>
</evidence>
<keyword evidence="8" id="KW-1185">Reference proteome</keyword>
<evidence type="ECO:0000256" key="6">
    <source>
        <dbReference type="ARBA" id="ARBA00023315"/>
    </source>
</evidence>
<accession>A0ABW3F6P6</accession>
<keyword evidence="5" id="KW-0472">Membrane</keyword>
<dbReference type="NCBIfam" id="NF006487">
    <property type="entry name" value="PRK08905.1"/>
    <property type="match status" value="1"/>
</dbReference>
<dbReference type="EMBL" id="JBHTKB010000001">
    <property type="protein sequence ID" value="MFD0912117.1"/>
    <property type="molecule type" value="Genomic_DNA"/>
</dbReference>
<comment type="subcellular location">
    <subcellularLocation>
        <location evidence="1">Cell inner membrane</location>
    </subcellularLocation>
</comment>
<dbReference type="PANTHER" id="PTHR30606">
    <property type="entry name" value="LIPID A BIOSYNTHESIS LAUROYL ACYLTRANSFERASE"/>
    <property type="match status" value="1"/>
</dbReference>
<gene>
    <name evidence="7" type="ORF">ACFQ1Z_01030</name>
</gene>
<sequence>MLFYFCKCIACLPLRWVHRLGAGLGTLSYWLDGKSNRIAQSNIEQSGLTENHDQARQLMKRSRIEAGKALLETFFIWGQSGGKLLPLIHEVHGWEAVTQAQREGKGLIFLTPHMGCFEITSVYYGAHHPITVLYRPPKLQALSDLVVSGRQKGKVSMAPANASGVRKLLQALKAGQAVGILPDQIPRSGEGVWADFFNKPAYTMGLASKLASKSDAVVVMAFGERLAGGKGFNIHLTRVDDIHTPALLNQAIERQIAQCPAQYLWQYNRFKQRRYAMHKLEQQSAATASSATADDTPDQ</sequence>
<dbReference type="RefSeq" id="WP_379054755.1">
    <property type="nucleotide sequence ID" value="NZ_JBHTKB010000001.1"/>
</dbReference>
<organism evidence="7 8">
    <name type="scientific">Methylophilus luteus</name>
    <dbReference type="NCBI Taxonomy" id="640108"/>
    <lineage>
        <taxon>Bacteria</taxon>
        <taxon>Pseudomonadati</taxon>
        <taxon>Pseudomonadota</taxon>
        <taxon>Betaproteobacteria</taxon>
        <taxon>Nitrosomonadales</taxon>
        <taxon>Methylophilaceae</taxon>
        <taxon>Methylophilus</taxon>
    </lineage>
</organism>
<keyword evidence="2" id="KW-1003">Cell membrane</keyword>
<dbReference type="GO" id="GO:0016746">
    <property type="term" value="F:acyltransferase activity"/>
    <property type="evidence" value="ECO:0007669"/>
    <property type="project" value="UniProtKB-KW"/>
</dbReference>
<evidence type="ECO:0000256" key="4">
    <source>
        <dbReference type="ARBA" id="ARBA00022679"/>
    </source>
</evidence>
<dbReference type="InterPro" id="IPR004960">
    <property type="entry name" value="LipA_acyltrans"/>
</dbReference>
<dbReference type="Pfam" id="PF03279">
    <property type="entry name" value="Lip_A_acyltrans"/>
    <property type="match status" value="1"/>
</dbReference>
<name>A0ABW3F6P6_9PROT</name>
<evidence type="ECO:0000256" key="1">
    <source>
        <dbReference type="ARBA" id="ARBA00004533"/>
    </source>
</evidence>
<dbReference type="PIRSF" id="PIRSF026649">
    <property type="entry name" value="MsbB"/>
    <property type="match status" value="1"/>
</dbReference>
<dbReference type="Proteomes" id="UP001597128">
    <property type="component" value="Unassembled WGS sequence"/>
</dbReference>
<protein>
    <submittedName>
        <fullName evidence="7">Lysophospholipid acyltransferase family protein</fullName>
    </submittedName>
</protein>
<keyword evidence="6 7" id="KW-0012">Acyltransferase</keyword>
<evidence type="ECO:0000313" key="7">
    <source>
        <dbReference type="EMBL" id="MFD0912117.1"/>
    </source>
</evidence>
<keyword evidence="3" id="KW-0997">Cell inner membrane</keyword>
<evidence type="ECO:0000256" key="3">
    <source>
        <dbReference type="ARBA" id="ARBA00022519"/>
    </source>
</evidence>
<keyword evidence="4" id="KW-0808">Transferase</keyword>
<evidence type="ECO:0000256" key="2">
    <source>
        <dbReference type="ARBA" id="ARBA00022475"/>
    </source>
</evidence>
<dbReference type="PANTHER" id="PTHR30606:SF10">
    <property type="entry name" value="PHOSPHATIDYLINOSITOL MANNOSIDE ACYLTRANSFERASE"/>
    <property type="match status" value="1"/>
</dbReference>
<evidence type="ECO:0000313" key="8">
    <source>
        <dbReference type="Proteomes" id="UP001597128"/>
    </source>
</evidence>
<comment type="caution">
    <text evidence="7">The sequence shown here is derived from an EMBL/GenBank/DDBJ whole genome shotgun (WGS) entry which is preliminary data.</text>
</comment>
<reference evidence="8" key="1">
    <citation type="journal article" date="2019" name="Int. J. Syst. Evol. Microbiol.">
        <title>The Global Catalogue of Microorganisms (GCM) 10K type strain sequencing project: providing services to taxonomists for standard genome sequencing and annotation.</title>
        <authorList>
            <consortium name="The Broad Institute Genomics Platform"/>
            <consortium name="The Broad Institute Genome Sequencing Center for Infectious Disease"/>
            <person name="Wu L."/>
            <person name="Ma J."/>
        </authorList>
    </citation>
    <scope>NUCLEOTIDE SEQUENCE [LARGE SCALE GENOMIC DNA]</scope>
    <source>
        <strain evidence="8">CCUG 58412</strain>
    </source>
</reference>
<dbReference type="CDD" id="cd07984">
    <property type="entry name" value="LPLAT_LABLAT-like"/>
    <property type="match status" value="1"/>
</dbReference>